<proteinExistence type="predicted"/>
<gene>
    <name evidence="1" type="ORF">PPENT_87.1.T1310002</name>
</gene>
<comment type="caution">
    <text evidence="1">The sequence shown here is derived from an EMBL/GenBank/DDBJ whole genome shotgun (WGS) entry which is preliminary data.</text>
</comment>
<accession>A0A8S1XMW3</accession>
<dbReference type="Proteomes" id="UP000689195">
    <property type="component" value="Unassembled WGS sequence"/>
</dbReference>
<name>A0A8S1XMW3_9CILI</name>
<keyword evidence="2" id="KW-1185">Reference proteome</keyword>
<evidence type="ECO:0000313" key="2">
    <source>
        <dbReference type="Proteomes" id="UP000689195"/>
    </source>
</evidence>
<evidence type="ECO:0000313" key="1">
    <source>
        <dbReference type="EMBL" id="CAD8202373.1"/>
    </source>
</evidence>
<reference evidence="1" key="1">
    <citation type="submission" date="2021-01" db="EMBL/GenBank/DDBJ databases">
        <authorList>
            <consortium name="Genoscope - CEA"/>
            <person name="William W."/>
        </authorList>
    </citation>
    <scope>NUCLEOTIDE SEQUENCE</scope>
</reference>
<organism evidence="1 2">
    <name type="scientific">Paramecium pentaurelia</name>
    <dbReference type="NCBI Taxonomy" id="43138"/>
    <lineage>
        <taxon>Eukaryota</taxon>
        <taxon>Sar</taxon>
        <taxon>Alveolata</taxon>
        <taxon>Ciliophora</taxon>
        <taxon>Intramacronucleata</taxon>
        <taxon>Oligohymenophorea</taxon>
        <taxon>Peniculida</taxon>
        <taxon>Parameciidae</taxon>
        <taxon>Paramecium</taxon>
    </lineage>
</organism>
<dbReference type="AlphaFoldDB" id="A0A8S1XMW3"/>
<protein>
    <submittedName>
        <fullName evidence="1">Uncharacterized protein</fullName>
    </submittedName>
</protein>
<dbReference type="EMBL" id="CAJJDO010000131">
    <property type="protein sequence ID" value="CAD8202373.1"/>
    <property type="molecule type" value="Genomic_DNA"/>
</dbReference>
<sequence length="63" mass="7234">MPYVLLPTVDWFILVLQRISKDSCTTSTSTVSHMPSYGNCKINQLQYIKLTDDAIKAFKFKSF</sequence>